<evidence type="ECO:0000313" key="4">
    <source>
        <dbReference type="Proteomes" id="UP001589774"/>
    </source>
</evidence>
<feature type="compositionally biased region" description="Basic and acidic residues" evidence="1">
    <location>
        <begin position="262"/>
        <end position="272"/>
    </location>
</feature>
<dbReference type="Proteomes" id="UP001589774">
    <property type="component" value="Unassembled WGS sequence"/>
</dbReference>
<proteinExistence type="predicted"/>
<feature type="domain" description="DUF7662" evidence="2">
    <location>
        <begin position="290"/>
        <end position="358"/>
    </location>
</feature>
<sequence>MPLPSYLEENRERIIQAPEQSIFLWNSSYERYRSNKYVDEICRRFPDRNLQRDAVIKLIQEDTYLGLVAVMIWGGINANRPKTKGGTDTPFQLFLNHPMEKVLEAVNYAEYHLEKGDIETLFTAFSVGGKHKIPGVSVAYFTKILYFIAEAMDQPYSIMPLILDKWTANAYCALLISQGEDVSKQFTINRSVPKCLSLPSGTDLAKLYRRYIEDMNAWATELQISPGKLESFIFGLPRNTSDATNPRNQLWEIISTHFGVPRKPDKKSEVRTPNKGRKITKQERTKRSSYEALTVYFNQAVADHITLSTDEIEAIIGRALPPWAFDHAATFWANSGQQYHSHKKAWLRNGYLVSQSRIDAKNKIGEVVFSKKSLKFNQQ</sequence>
<comment type="caution">
    <text evidence="3">The sequence shown here is derived from an EMBL/GenBank/DDBJ whole genome shotgun (WGS) entry which is preliminary data.</text>
</comment>
<gene>
    <name evidence="3" type="ORF">ACFFI0_01470</name>
</gene>
<dbReference type="Pfam" id="PF21790">
    <property type="entry name" value="OGG"/>
    <property type="match status" value="1"/>
</dbReference>
<evidence type="ECO:0000313" key="3">
    <source>
        <dbReference type="EMBL" id="MFC0316950.1"/>
    </source>
</evidence>
<evidence type="ECO:0000256" key="1">
    <source>
        <dbReference type="SAM" id="MobiDB-lite"/>
    </source>
</evidence>
<keyword evidence="4" id="KW-1185">Reference proteome</keyword>
<protein>
    <recommendedName>
        <fullName evidence="2">DUF7662 domain-containing protein</fullName>
    </recommendedName>
</protein>
<dbReference type="InterPro" id="IPR056079">
    <property type="entry name" value="DUF7662"/>
</dbReference>
<dbReference type="Pfam" id="PF24698">
    <property type="entry name" value="DUF7662"/>
    <property type="match status" value="1"/>
</dbReference>
<reference evidence="3 4" key="1">
    <citation type="submission" date="2024-09" db="EMBL/GenBank/DDBJ databases">
        <authorList>
            <person name="Sun Q."/>
            <person name="Mori K."/>
        </authorList>
    </citation>
    <scope>NUCLEOTIDE SEQUENCE [LARGE SCALE GENOMIC DNA]</scope>
    <source>
        <strain evidence="3 4">CCM 7765</strain>
    </source>
</reference>
<dbReference type="InterPro" id="IPR048868">
    <property type="entry name" value="OGG-like_put"/>
</dbReference>
<dbReference type="EMBL" id="JBHLWO010000001">
    <property type="protein sequence ID" value="MFC0316950.1"/>
    <property type="molecule type" value="Genomic_DNA"/>
</dbReference>
<evidence type="ECO:0000259" key="2">
    <source>
        <dbReference type="Pfam" id="PF24698"/>
    </source>
</evidence>
<name>A0ABV6HDK7_9SPHI</name>
<organism evidence="3 4">
    <name type="scientific">Olivibacter oleidegradans</name>
    <dbReference type="NCBI Taxonomy" id="760123"/>
    <lineage>
        <taxon>Bacteria</taxon>
        <taxon>Pseudomonadati</taxon>
        <taxon>Bacteroidota</taxon>
        <taxon>Sphingobacteriia</taxon>
        <taxon>Sphingobacteriales</taxon>
        <taxon>Sphingobacteriaceae</taxon>
        <taxon>Olivibacter</taxon>
    </lineage>
</organism>
<feature type="region of interest" description="Disordered" evidence="1">
    <location>
        <begin position="262"/>
        <end position="285"/>
    </location>
</feature>
<dbReference type="RefSeq" id="WP_377476545.1">
    <property type="nucleotide sequence ID" value="NZ_JBHLWO010000001.1"/>
</dbReference>
<accession>A0ABV6HDK7</accession>